<dbReference type="EMBL" id="CADCVW010000095">
    <property type="protein sequence ID" value="CAA9515439.1"/>
    <property type="molecule type" value="Genomic_DNA"/>
</dbReference>
<accession>A0A6J4T6K7</accession>
<organism evidence="1">
    <name type="scientific">uncultured Sphingomonadaceae bacterium</name>
    <dbReference type="NCBI Taxonomy" id="169976"/>
    <lineage>
        <taxon>Bacteria</taxon>
        <taxon>Pseudomonadati</taxon>
        <taxon>Pseudomonadota</taxon>
        <taxon>Alphaproteobacteria</taxon>
        <taxon>Sphingomonadales</taxon>
        <taxon>Sphingomonadaceae</taxon>
        <taxon>environmental samples</taxon>
    </lineage>
</organism>
<dbReference type="AlphaFoldDB" id="A0A6J4T6K7"/>
<proteinExistence type="predicted"/>
<gene>
    <name evidence="1" type="ORF">AVDCRST_MAG39-2417</name>
</gene>
<name>A0A6J4T6K7_9SPHN</name>
<reference evidence="1" key="1">
    <citation type="submission" date="2020-02" db="EMBL/GenBank/DDBJ databases">
        <authorList>
            <person name="Meier V. D."/>
        </authorList>
    </citation>
    <scope>NUCLEOTIDE SEQUENCE</scope>
    <source>
        <strain evidence="1">AVDCRST_MAG39</strain>
    </source>
</reference>
<protein>
    <submittedName>
        <fullName evidence="1">Uncharacterized protein</fullName>
    </submittedName>
</protein>
<evidence type="ECO:0000313" key="1">
    <source>
        <dbReference type="EMBL" id="CAA9515439.1"/>
    </source>
</evidence>
<sequence length="74" mass="8247">MGGKWEFMDGRSAAVLVGAEYVVVIVRVEEASAITFHLRDIAVNTPYEQQDYIDRPTLGPRQSGKFLLTIGCLF</sequence>